<reference evidence="6" key="1">
    <citation type="journal article" date="2014" name="Proc. Natl. Acad. Sci. U.S.A.">
        <title>Extensive sampling of basidiomycete genomes demonstrates inadequacy of the white-rot/brown-rot paradigm for wood decay fungi.</title>
        <authorList>
            <person name="Riley R."/>
            <person name="Salamov A.A."/>
            <person name="Brown D.W."/>
            <person name="Nagy L.G."/>
            <person name="Floudas D."/>
            <person name="Held B.W."/>
            <person name="Levasseur A."/>
            <person name="Lombard V."/>
            <person name="Morin E."/>
            <person name="Otillar R."/>
            <person name="Lindquist E.A."/>
            <person name="Sun H."/>
            <person name="LaButti K.M."/>
            <person name="Schmutz J."/>
            <person name="Jabbour D."/>
            <person name="Luo H."/>
            <person name="Baker S.E."/>
            <person name="Pisabarro A.G."/>
            <person name="Walton J.D."/>
            <person name="Blanchette R.A."/>
            <person name="Henrissat B."/>
            <person name="Martin F."/>
            <person name="Cullen D."/>
            <person name="Hibbett D.S."/>
            <person name="Grigoriev I.V."/>
        </authorList>
    </citation>
    <scope>NUCLEOTIDE SEQUENCE [LARGE SCALE GENOMIC DNA]</scope>
    <source>
        <strain evidence="6">FD-172 SS1</strain>
    </source>
</reference>
<dbReference type="InParanoid" id="A0A067MR33"/>
<dbReference type="SMART" id="SM00236">
    <property type="entry name" value="fCBD"/>
    <property type="match status" value="1"/>
</dbReference>
<feature type="compositionally biased region" description="Low complexity" evidence="2">
    <location>
        <begin position="73"/>
        <end position="89"/>
    </location>
</feature>
<dbReference type="EMBL" id="KL198022">
    <property type="protein sequence ID" value="KDQ18198.1"/>
    <property type="molecule type" value="Genomic_DNA"/>
</dbReference>
<dbReference type="InterPro" id="IPR000254">
    <property type="entry name" value="CBD"/>
</dbReference>
<accession>A0A067MR33</accession>
<organism evidence="5 6">
    <name type="scientific">Botryobasidium botryosum (strain FD-172 SS1)</name>
    <dbReference type="NCBI Taxonomy" id="930990"/>
    <lineage>
        <taxon>Eukaryota</taxon>
        <taxon>Fungi</taxon>
        <taxon>Dikarya</taxon>
        <taxon>Basidiomycota</taxon>
        <taxon>Agaricomycotina</taxon>
        <taxon>Agaricomycetes</taxon>
        <taxon>Cantharellales</taxon>
        <taxon>Botryobasidiaceae</taxon>
        <taxon>Botryobasidium</taxon>
    </lineage>
</organism>
<evidence type="ECO:0000313" key="5">
    <source>
        <dbReference type="EMBL" id="KDQ18198.1"/>
    </source>
</evidence>
<dbReference type="OrthoDB" id="3915838at2759"/>
<feature type="signal peptide" evidence="3">
    <location>
        <begin position="1"/>
        <end position="20"/>
    </location>
</feature>
<dbReference type="Proteomes" id="UP000027195">
    <property type="component" value="Unassembled WGS sequence"/>
</dbReference>
<gene>
    <name evidence="5" type="ORF">BOTBODRAFT_171864</name>
</gene>
<sequence>MKISVLAATFVGALATRVNAQAGAWGQCGGTGWTGPKTCVSGYVCTYSNEWYSQCLPGTGPPPTTTVAPPPGSTTSTTRTTSGPTTTSPNLPAGTGVQIRGVTAPVYHLYLQNSGGVAVLGPEADAARFTISGSISLNSSNGSKLYLNIGNVSTSYKPLTFDATATTTGWGLEGDTIITTNASPYGRQLNFLACTSSKSGYYTMYLQTGNAVPSGTTCTMVTMHLPCLC</sequence>
<feature type="compositionally biased region" description="Pro residues" evidence="2">
    <location>
        <begin position="62"/>
        <end position="72"/>
    </location>
</feature>
<evidence type="ECO:0000256" key="3">
    <source>
        <dbReference type="SAM" id="SignalP"/>
    </source>
</evidence>
<dbReference type="InterPro" id="IPR035971">
    <property type="entry name" value="CBD_sf"/>
</dbReference>
<feature type="chain" id="PRO_5001641585" evidence="3">
    <location>
        <begin position="21"/>
        <end position="229"/>
    </location>
</feature>
<dbReference type="GO" id="GO:0005975">
    <property type="term" value="P:carbohydrate metabolic process"/>
    <property type="evidence" value="ECO:0007669"/>
    <property type="project" value="InterPro"/>
</dbReference>
<feature type="region of interest" description="Disordered" evidence="2">
    <location>
        <begin position="62"/>
        <end position="95"/>
    </location>
</feature>
<protein>
    <submittedName>
        <fullName evidence="5">Carbohydrate-binding module family 1 protein</fullName>
    </submittedName>
</protein>
<proteinExistence type="predicted"/>
<name>A0A067MR33_BOTB1</name>
<dbReference type="SUPFAM" id="SSF57180">
    <property type="entry name" value="Cellulose-binding domain"/>
    <property type="match status" value="1"/>
</dbReference>
<dbReference type="GO" id="GO:0005576">
    <property type="term" value="C:extracellular region"/>
    <property type="evidence" value="ECO:0007669"/>
    <property type="project" value="InterPro"/>
</dbReference>
<keyword evidence="6" id="KW-1185">Reference proteome</keyword>
<evidence type="ECO:0000256" key="1">
    <source>
        <dbReference type="ARBA" id="ARBA00022729"/>
    </source>
</evidence>
<evidence type="ECO:0000259" key="4">
    <source>
        <dbReference type="PROSITE" id="PS51164"/>
    </source>
</evidence>
<dbReference type="Pfam" id="PF00734">
    <property type="entry name" value="CBM_1"/>
    <property type="match status" value="1"/>
</dbReference>
<dbReference type="AlphaFoldDB" id="A0A067MR33"/>
<keyword evidence="1 3" id="KW-0732">Signal</keyword>
<evidence type="ECO:0000256" key="2">
    <source>
        <dbReference type="SAM" id="MobiDB-lite"/>
    </source>
</evidence>
<feature type="domain" description="CBM1" evidence="4">
    <location>
        <begin position="20"/>
        <end position="56"/>
    </location>
</feature>
<dbReference type="HOGENOM" id="CLU_066055_2_0_1"/>
<evidence type="ECO:0000313" key="6">
    <source>
        <dbReference type="Proteomes" id="UP000027195"/>
    </source>
</evidence>
<dbReference type="GO" id="GO:0030248">
    <property type="term" value="F:cellulose binding"/>
    <property type="evidence" value="ECO:0007669"/>
    <property type="project" value="InterPro"/>
</dbReference>
<dbReference type="PROSITE" id="PS00562">
    <property type="entry name" value="CBM1_1"/>
    <property type="match status" value="1"/>
</dbReference>
<dbReference type="PROSITE" id="PS51164">
    <property type="entry name" value="CBM1_2"/>
    <property type="match status" value="1"/>
</dbReference>